<dbReference type="RefSeq" id="WP_278072143.1">
    <property type="nucleotide sequence ID" value="NZ_CP121261.1"/>
</dbReference>
<dbReference type="Proteomes" id="UP001214170">
    <property type="component" value="Chromosome"/>
</dbReference>
<evidence type="ECO:0000313" key="2">
    <source>
        <dbReference type="EMBL" id="WFP06235.1"/>
    </source>
</evidence>
<feature type="compositionally biased region" description="Polar residues" evidence="1">
    <location>
        <begin position="735"/>
        <end position="745"/>
    </location>
</feature>
<feature type="compositionally biased region" description="Polar residues" evidence="1">
    <location>
        <begin position="690"/>
        <end position="707"/>
    </location>
</feature>
<feature type="compositionally biased region" description="Low complexity" evidence="1">
    <location>
        <begin position="716"/>
        <end position="728"/>
    </location>
</feature>
<dbReference type="InterPro" id="IPR025157">
    <property type="entry name" value="Hemagglutinin_rpt"/>
</dbReference>
<feature type="region of interest" description="Disordered" evidence="1">
    <location>
        <begin position="1609"/>
        <end position="1648"/>
    </location>
</feature>
<proteinExistence type="predicted"/>
<evidence type="ECO:0000256" key="1">
    <source>
        <dbReference type="SAM" id="MobiDB-lite"/>
    </source>
</evidence>
<sequence>MLAAGAQFARDHNVQVGVALTDAQQRQLKTDLVWLVAQTVTLPDGRAETVLVPKVYLLVRKNDLKGDGTLMAGRDVKLVADGNIDNSGTIGARHATVMSASNIVNQAGGLVQGATVDLSARTNLTNLASRILGDAVTLKAGRDIALTSTAASENFGSTWGSHVTGVARVEAGDLNMRAGRDINLTAAQVNAERNAGLQAGRDINLATLTERHGESIVINKKNRHDLSTSKEIGSSIAAGGNLTLIAGQDVNARAADVTADKKLAVGAGRDINLTAGVESGSAYDELHYKKRGFLSSKTTHIINSTDWEQAKGSTFTGDKVVFQAGRDVSLNASQALASGDLIVDAGRDLSVTAGTNTYAESNYKRVKKSGISARGLGISYKSSDARSLQTVDGMTQSDARSLLGTTGGDVIMTAGRNVLIAGSDVVAGKASGDTAGNTGNIDIQAQNVAIVAGRDVENTHSEYSLKESSFGVSAVSTLMDTFKNLATASTTKAKAQELAHSGATMPGVSFSHSGSKSSGSFDSSSLVSSGSSLSAVGDVMIRATGNGSRDASGRARDGDVLISGSSLRAQGGVVLDAQRSISVVGSDNRQTKTSEESSKSTSFELGGMSLGDIGRAIDGGPNSSGVKMFPYGGESAKSNELSSGTGQTSSLITGNSVHLNSRDGDIRIAGSAIDAIDNVGLLANRGSITVDTGNATRDQGRSYSNKTVGDLGREGSGFSVGVRSSSGSLDERSSTPSAAGSTVTSHLGDVSIVAKEDVLVRGSGIRAGRDVLMGGQAVTIDGSFDTSVYRQFQETSQVGVTVSASNPVVSAVQSTNRMREAAQETNNGRLQAIAAVAAGLAAKNAYDAVAKDPSKVGGININVDVGASSASQTRSGQSSTASGAAIAAGRDLTIIAAGKADQSNIVVAGSDLAAGRNILLNAQGDILLTAQQNTASQKTDGKSSNASVGVGFSIGGTQNGVSINLAAGGSKNKGDGRDTKWNNTHVQAGGNLTMNSGGDTVLRGAQASADRIMATVGGNLVVESLQDISHYAARDRSVGVQVSLCIPPLCYGASSVSGNYGHSKINSQYASVTEQTGLWAGDGGFQIDVAKNTGLMGGVIASSDKAVADGKNVLTTGTLTSRDVENRASYEGQSIQLGGGVSFGGGKDDGKSGGKDGDKDQSNIGTDGKGEVAGGSKATPNSKLASANGISMGLPVVMGASGQSNSTTLSGISGGTVVIRDEAGQKAQTGQTAAEVIAGLNRDTKDTLNSLDPIFNEKEIRAGFEIVGEAGRQVGQFLVNRAREADALKTAMEAEPEGPRKRLLAAQYAEAAKWVSDGQHRLIITAIGAAAGGNVTGGATQFVQSAAVNYLQGLGASKIKEISGSLGGEGSPGHIALHAVLACSGAAAQGANCGAGAVGASASIVVNSLLQKLSGKGSEMLGAEDKDQRANQLVSIIAGIASALTPEQAATIATAARLEAENNTLRDHTQVHSARFDEKVKVLADCVGERSCQTAVGHFEGWIRVIDERDLPACSGEGICIQNRLAERDAYMAGLATAIGRLKDPLIAGMDLLDSRNKGLYDRLTLKDSLVRFQSGTPDYTSEVDRFVVEAMMSSPAVFAAVKGVSALDSDGGGGGARPGKTGGKGGPGSSKEIEETSGSIAGHSLKDQTTGQKIQFGRVENQTNHTFRHVEAAGFQREVVGRAIQKDLSKAGVNLKDGPYAGFVIVNGIRLEYSAFKFPDGTINVGRITPSKVLR</sequence>
<feature type="region of interest" description="Disordered" evidence="1">
    <location>
        <begin position="585"/>
        <end position="655"/>
    </location>
</feature>
<feature type="region of interest" description="Disordered" evidence="1">
    <location>
        <begin position="690"/>
        <end position="745"/>
    </location>
</feature>
<reference evidence="2 3" key="1">
    <citation type="submission" date="2023-03" db="EMBL/GenBank/DDBJ databases">
        <title>Achromobacter spanius LIG8.</title>
        <authorList>
            <person name="Shrestha S."/>
        </authorList>
    </citation>
    <scope>NUCLEOTIDE SEQUENCE [LARGE SCALE GENOMIC DNA]</scope>
    <source>
        <strain evidence="2 3">LIG8</strain>
    </source>
</reference>
<accession>A0ABY8GN25</accession>
<feature type="compositionally biased region" description="Basic and acidic residues" evidence="1">
    <location>
        <begin position="1146"/>
        <end position="1161"/>
    </location>
</feature>
<feature type="compositionally biased region" description="Gly residues" evidence="1">
    <location>
        <begin position="1611"/>
        <end position="1629"/>
    </location>
</feature>
<evidence type="ECO:0000313" key="3">
    <source>
        <dbReference type="Proteomes" id="UP001214170"/>
    </source>
</evidence>
<protein>
    <submittedName>
        <fullName evidence="2">Hemagglutinin repeat-containing protein</fullName>
    </submittedName>
</protein>
<feature type="region of interest" description="Disordered" evidence="1">
    <location>
        <begin position="1125"/>
        <end position="1186"/>
    </location>
</feature>
<feature type="compositionally biased region" description="Basic and acidic residues" evidence="1">
    <location>
        <begin position="589"/>
        <end position="598"/>
    </location>
</feature>
<organism evidence="2 3">
    <name type="scientific">Achromobacter spanius</name>
    <dbReference type="NCBI Taxonomy" id="217203"/>
    <lineage>
        <taxon>Bacteria</taxon>
        <taxon>Pseudomonadati</taxon>
        <taxon>Pseudomonadota</taxon>
        <taxon>Betaproteobacteria</taxon>
        <taxon>Burkholderiales</taxon>
        <taxon>Alcaligenaceae</taxon>
        <taxon>Achromobacter</taxon>
    </lineage>
</organism>
<gene>
    <name evidence="2" type="ORF">P8T11_18070</name>
</gene>
<name>A0ABY8GN25_9BURK</name>
<dbReference type="Pfam" id="PF13332">
    <property type="entry name" value="Fil_haemagg_2"/>
    <property type="match status" value="6"/>
</dbReference>
<feature type="compositionally biased region" description="Polar residues" evidence="1">
    <location>
        <begin position="636"/>
        <end position="655"/>
    </location>
</feature>
<dbReference type="EMBL" id="CP121261">
    <property type="protein sequence ID" value="WFP06235.1"/>
    <property type="molecule type" value="Genomic_DNA"/>
</dbReference>
<keyword evidence="3" id="KW-1185">Reference proteome</keyword>